<organism evidence="1 2">
    <name type="scientific">Trichinella papuae</name>
    <dbReference type="NCBI Taxonomy" id="268474"/>
    <lineage>
        <taxon>Eukaryota</taxon>
        <taxon>Metazoa</taxon>
        <taxon>Ecdysozoa</taxon>
        <taxon>Nematoda</taxon>
        <taxon>Enoplea</taxon>
        <taxon>Dorylaimia</taxon>
        <taxon>Trichinellida</taxon>
        <taxon>Trichinellidae</taxon>
        <taxon>Trichinella</taxon>
    </lineage>
</organism>
<dbReference type="AlphaFoldDB" id="A0A0V1MKQ2"/>
<evidence type="ECO:0000313" key="1">
    <source>
        <dbReference type="EMBL" id="KRZ72229.1"/>
    </source>
</evidence>
<sequence length="109" mass="12165">MTSGGTVQGEHANPLRLRQDVDGEVFIPHEDNKSDTLISENHAFTFQRNGRSLIHSLNKISWQSRVGEVMFVKLEPAMQKGITLVTPRSTAAVKFRFLSNTLIANTLSQ</sequence>
<accession>A0A0V1MKQ2</accession>
<evidence type="ECO:0000313" key="2">
    <source>
        <dbReference type="Proteomes" id="UP000054843"/>
    </source>
</evidence>
<protein>
    <submittedName>
        <fullName evidence="1">Uncharacterized protein</fullName>
    </submittedName>
</protein>
<proteinExistence type="predicted"/>
<comment type="caution">
    <text evidence="1">The sequence shown here is derived from an EMBL/GenBank/DDBJ whole genome shotgun (WGS) entry which is preliminary data.</text>
</comment>
<gene>
    <name evidence="1" type="ORF">T10_11803</name>
</gene>
<dbReference type="EMBL" id="JYDO01000082">
    <property type="protein sequence ID" value="KRZ72229.1"/>
    <property type="molecule type" value="Genomic_DNA"/>
</dbReference>
<name>A0A0V1MKQ2_9BILA</name>
<keyword evidence="2" id="KW-1185">Reference proteome</keyword>
<reference evidence="1 2" key="1">
    <citation type="submission" date="2015-01" db="EMBL/GenBank/DDBJ databases">
        <title>Evolution of Trichinella species and genotypes.</title>
        <authorList>
            <person name="Korhonen P.K."/>
            <person name="Edoardo P."/>
            <person name="Giuseppe L.R."/>
            <person name="Gasser R.B."/>
        </authorList>
    </citation>
    <scope>NUCLEOTIDE SEQUENCE [LARGE SCALE GENOMIC DNA]</scope>
    <source>
        <strain evidence="1">ISS1980</strain>
    </source>
</reference>
<dbReference type="Proteomes" id="UP000054843">
    <property type="component" value="Unassembled WGS sequence"/>
</dbReference>